<dbReference type="InterPro" id="IPR029044">
    <property type="entry name" value="Nucleotide-diphossugar_trans"/>
</dbReference>
<gene>
    <name evidence="2" type="ORF">ABZ507_26505</name>
</gene>
<name>A0ABV2XHJ8_9NOCA</name>
<reference evidence="2 3" key="1">
    <citation type="submission" date="2024-06" db="EMBL/GenBank/DDBJ databases">
        <title>The Natural Products Discovery Center: Release of the First 8490 Sequenced Strains for Exploring Actinobacteria Biosynthetic Diversity.</title>
        <authorList>
            <person name="Kalkreuter E."/>
            <person name="Kautsar S.A."/>
            <person name="Yang D."/>
            <person name="Bader C.D."/>
            <person name="Teijaro C.N."/>
            <person name="Fluegel L."/>
            <person name="Davis C.M."/>
            <person name="Simpson J.R."/>
            <person name="Lauterbach L."/>
            <person name="Steele A.D."/>
            <person name="Gui C."/>
            <person name="Meng S."/>
            <person name="Li G."/>
            <person name="Viehrig K."/>
            <person name="Ye F."/>
            <person name="Su P."/>
            <person name="Kiefer A.F."/>
            <person name="Nichols A."/>
            <person name="Cepeda A.J."/>
            <person name="Yan W."/>
            <person name="Fan B."/>
            <person name="Jiang Y."/>
            <person name="Adhikari A."/>
            <person name="Zheng C.-J."/>
            <person name="Schuster L."/>
            <person name="Cowan T.M."/>
            <person name="Smanski M.J."/>
            <person name="Chevrette M.G."/>
            <person name="De Carvalho L.P.S."/>
            <person name="Shen B."/>
        </authorList>
    </citation>
    <scope>NUCLEOTIDE SEQUENCE [LARGE SCALE GENOMIC DNA]</scope>
    <source>
        <strain evidence="2 3">NPDC019434</strain>
    </source>
</reference>
<protein>
    <recommendedName>
        <fullName evidence="4">Glycosyltransferase</fullName>
    </recommendedName>
</protein>
<proteinExistence type="predicted"/>
<comment type="caution">
    <text evidence="2">The sequence shown here is derived from an EMBL/GenBank/DDBJ whole genome shotgun (WGS) entry which is preliminary data.</text>
</comment>
<feature type="region of interest" description="Disordered" evidence="1">
    <location>
        <begin position="232"/>
        <end position="253"/>
    </location>
</feature>
<feature type="compositionally biased region" description="Polar residues" evidence="1">
    <location>
        <begin position="235"/>
        <end position="253"/>
    </location>
</feature>
<evidence type="ECO:0008006" key="4">
    <source>
        <dbReference type="Google" id="ProtNLM"/>
    </source>
</evidence>
<dbReference type="EMBL" id="JBEYBR010000084">
    <property type="protein sequence ID" value="MEU2125371.1"/>
    <property type="molecule type" value="Genomic_DNA"/>
</dbReference>
<accession>A0ABV2XHJ8</accession>
<dbReference type="RefSeq" id="WP_357805873.1">
    <property type="nucleotide sequence ID" value="NZ_JBEYBM010000012.1"/>
</dbReference>
<sequence>MTMDPSRCVVLVPVHDYIEPGCAEGLAELERRGYPVWRTYGCSAIDQARSQIATDALAQGFEELMWIDADIRFHPDAVDMLRSHNLPVVCGIYPKKRSRELVCSLLPDTQGVIFGQAGGMVEIRYAAGGFLLTKRHVYEEIAKHEQLPVCNEQFGRALVPYFLPMIVPDGDHQWYLGEDFAFSERARRSGFAIHADTRFRLEHIGKYGYTWEDAGSERERFGTYAFKFRQRSESADATGNRQVDSEESVPQTT</sequence>
<organism evidence="2 3">
    <name type="scientific">Nocardia niwae</name>
    <dbReference type="NCBI Taxonomy" id="626084"/>
    <lineage>
        <taxon>Bacteria</taxon>
        <taxon>Bacillati</taxon>
        <taxon>Actinomycetota</taxon>
        <taxon>Actinomycetes</taxon>
        <taxon>Mycobacteriales</taxon>
        <taxon>Nocardiaceae</taxon>
        <taxon>Nocardia</taxon>
    </lineage>
</organism>
<evidence type="ECO:0000313" key="2">
    <source>
        <dbReference type="EMBL" id="MEU2125371.1"/>
    </source>
</evidence>
<evidence type="ECO:0000256" key="1">
    <source>
        <dbReference type="SAM" id="MobiDB-lite"/>
    </source>
</evidence>
<evidence type="ECO:0000313" key="3">
    <source>
        <dbReference type="Proteomes" id="UP001550535"/>
    </source>
</evidence>
<dbReference type="SUPFAM" id="SSF53448">
    <property type="entry name" value="Nucleotide-diphospho-sugar transferases"/>
    <property type="match status" value="1"/>
</dbReference>
<keyword evidence="3" id="KW-1185">Reference proteome</keyword>
<dbReference type="Proteomes" id="UP001550535">
    <property type="component" value="Unassembled WGS sequence"/>
</dbReference>